<evidence type="ECO:0000256" key="6">
    <source>
        <dbReference type="PROSITE-ProRule" id="PRU00169"/>
    </source>
</evidence>
<reference evidence="10 11" key="1">
    <citation type="submission" date="2019-08" db="EMBL/GenBank/DDBJ databases">
        <title>Draft genome sequence of Lysobacter sp. UKS-15.</title>
        <authorList>
            <person name="Im W.-T."/>
        </authorList>
    </citation>
    <scope>NUCLEOTIDE SEQUENCE [LARGE SCALE GENOMIC DNA]</scope>
    <source>
        <strain evidence="10 11">UKS-15</strain>
    </source>
</reference>
<dbReference type="Pfam" id="PF00486">
    <property type="entry name" value="Trans_reg_C"/>
    <property type="match status" value="1"/>
</dbReference>
<evidence type="ECO:0000256" key="3">
    <source>
        <dbReference type="ARBA" id="ARBA00023015"/>
    </source>
</evidence>
<dbReference type="RefSeq" id="WP_149352928.1">
    <property type="nucleotide sequence ID" value="NZ_VTRV01000080.1"/>
</dbReference>
<evidence type="ECO:0000313" key="10">
    <source>
        <dbReference type="EMBL" id="TZF89625.1"/>
    </source>
</evidence>
<dbReference type="GO" id="GO:0006355">
    <property type="term" value="P:regulation of DNA-templated transcription"/>
    <property type="evidence" value="ECO:0007669"/>
    <property type="project" value="InterPro"/>
</dbReference>
<proteinExistence type="predicted"/>
<gene>
    <name evidence="10" type="ORF">FW784_08550</name>
</gene>
<dbReference type="AlphaFoldDB" id="A0A5D8Z3S5"/>
<keyword evidence="5" id="KW-0804">Transcription</keyword>
<dbReference type="GO" id="GO:0000156">
    <property type="term" value="F:phosphorelay response regulator activity"/>
    <property type="evidence" value="ECO:0007669"/>
    <property type="project" value="TreeGrafter"/>
</dbReference>
<feature type="domain" description="Response regulatory" evidence="8">
    <location>
        <begin position="4"/>
        <end position="117"/>
    </location>
</feature>
<keyword evidence="11" id="KW-1185">Reference proteome</keyword>
<dbReference type="PROSITE" id="PS51755">
    <property type="entry name" value="OMPR_PHOB"/>
    <property type="match status" value="1"/>
</dbReference>
<evidence type="ECO:0000256" key="5">
    <source>
        <dbReference type="ARBA" id="ARBA00023163"/>
    </source>
</evidence>
<dbReference type="Gene3D" id="6.10.250.690">
    <property type="match status" value="1"/>
</dbReference>
<dbReference type="GO" id="GO:0032993">
    <property type="term" value="C:protein-DNA complex"/>
    <property type="evidence" value="ECO:0007669"/>
    <property type="project" value="TreeGrafter"/>
</dbReference>
<evidence type="ECO:0000256" key="7">
    <source>
        <dbReference type="PROSITE-ProRule" id="PRU01091"/>
    </source>
</evidence>
<dbReference type="Gene3D" id="3.40.50.2300">
    <property type="match status" value="1"/>
</dbReference>
<dbReference type="InterPro" id="IPR001867">
    <property type="entry name" value="OmpR/PhoB-type_DNA-bd"/>
</dbReference>
<evidence type="ECO:0000256" key="1">
    <source>
        <dbReference type="ARBA" id="ARBA00022553"/>
    </source>
</evidence>
<keyword evidence="2" id="KW-0902">Two-component regulatory system</keyword>
<keyword evidence="4 7" id="KW-0238">DNA-binding</keyword>
<dbReference type="OrthoDB" id="9802426at2"/>
<dbReference type="Proteomes" id="UP000323164">
    <property type="component" value="Unassembled WGS sequence"/>
</dbReference>
<evidence type="ECO:0000256" key="2">
    <source>
        <dbReference type="ARBA" id="ARBA00023012"/>
    </source>
</evidence>
<feature type="modified residue" description="4-aspartylphosphate" evidence="6">
    <location>
        <position position="53"/>
    </location>
</feature>
<keyword evidence="1 6" id="KW-0597">Phosphoprotein</keyword>
<dbReference type="InterPro" id="IPR001789">
    <property type="entry name" value="Sig_transdc_resp-reg_receiver"/>
</dbReference>
<dbReference type="InterPro" id="IPR036388">
    <property type="entry name" value="WH-like_DNA-bd_sf"/>
</dbReference>
<dbReference type="SMART" id="SM00862">
    <property type="entry name" value="Trans_reg_C"/>
    <property type="match status" value="1"/>
</dbReference>
<evidence type="ECO:0000313" key="11">
    <source>
        <dbReference type="Proteomes" id="UP000323164"/>
    </source>
</evidence>
<keyword evidence="3" id="KW-0805">Transcription regulation</keyword>
<accession>A0A5D8Z3S5</accession>
<dbReference type="EMBL" id="VTRV01000080">
    <property type="protein sequence ID" value="TZF89625.1"/>
    <property type="molecule type" value="Genomic_DNA"/>
</dbReference>
<dbReference type="InterPro" id="IPR039420">
    <property type="entry name" value="WalR-like"/>
</dbReference>
<dbReference type="FunFam" id="3.40.50.2300:FF:000001">
    <property type="entry name" value="DNA-binding response regulator PhoB"/>
    <property type="match status" value="1"/>
</dbReference>
<protein>
    <submittedName>
        <fullName evidence="10">Response regulator transcription factor</fullName>
    </submittedName>
</protein>
<feature type="domain" description="OmpR/PhoB-type" evidence="9">
    <location>
        <begin position="125"/>
        <end position="224"/>
    </location>
</feature>
<evidence type="ECO:0000259" key="8">
    <source>
        <dbReference type="PROSITE" id="PS50110"/>
    </source>
</evidence>
<comment type="caution">
    <text evidence="10">The sequence shown here is derived from an EMBL/GenBank/DDBJ whole genome shotgun (WGS) entry which is preliminary data.</text>
</comment>
<dbReference type="PANTHER" id="PTHR48111">
    <property type="entry name" value="REGULATOR OF RPOS"/>
    <property type="match status" value="1"/>
</dbReference>
<dbReference type="SUPFAM" id="SSF52172">
    <property type="entry name" value="CheY-like"/>
    <property type="match status" value="1"/>
</dbReference>
<dbReference type="CDD" id="cd00383">
    <property type="entry name" value="trans_reg_C"/>
    <property type="match status" value="1"/>
</dbReference>
<evidence type="ECO:0000256" key="4">
    <source>
        <dbReference type="ARBA" id="ARBA00023125"/>
    </source>
</evidence>
<dbReference type="GO" id="GO:0000976">
    <property type="term" value="F:transcription cis-regulatory region binding"/>
    <property type="evidence" value="ECO:0007669"/>
    <property type="project" value="TreeGrafter"/>
</dbReference>
<feature type="DNA-binding region" description="OmpR/PhoB-type" evidence="7">
    <location>
        <begin position="125"/>
        <end position="224"/>
    </location>
</feature>
<dbReference type="PANTHER" id="PTHR48111:SF4">
    <property type="entry name" value="DNA-BINDING DUAL TRANSCRIPTIONAL REGULATOR OMPR"/>
    <property type="match status" value="1"/>
</dbReference>
<organism evidence="10 11">
    <name type="scientific">Cognatilysobacter lacus</name>
    <dbReference type="NCBI Taxonomy" id="1643323"/>
    <lineage>
        <taxon>Bacteria</taxon>
        <taxon>Pseudomonadati</taxon>
        <taxon>Pseudomonadota</taxon>
        <taxon>Gammaproteobacteria</taxon>
        <taxon>Lysobacterales</taxon>
        <taxon>Lysobacteraceae</taxon>
        <taxon>Cognatilysobacter</taxon>
    </lineage>
</organism>
<sequence length="232" mass="25548">MSQTLLIIDDDERLCAMLDQYLSQAGYRVVCRHTAADGLAEQRRAAADAIILDLMLPDASGLDVCTRLRERSGVPIVMLTARGDAMDRVVGLELGADDYLPKPFEPRELLARLRTVLRRGSHAVNPTLRFGRLEIDREARRACVDGQPRAMTGHQFDMLVALAERAGRVLSRAQLLDAIGGRALDTCDRTVDVHVSGIRAAIEDDPKQPRRIVTMRGAGYLFTRVQDGDSAA</sequence>
<evidence type="ECO:0000259" key="9">
    <source>
        <dbReference type="PROSITE" id="PS51755"/>
    </source>
</evidence>
<dbReference type="PROSITE" id="PS50110">
    <property type="entry name" value="RESPONSE_REGULATORY"/>
    <property type="match status" value="1"/>
</dbReference>
<name>A0A5D8Z3S5_9GAMM</name>
<dbReference type="InterPro" id="IPR011006">
    <property type="entry name" value="CheY-like_superfamily"/>
</dbReference>
<dbReference type="SMART" id="SM00448">
    <property type="entry name" value="REC"/>
    <property type="match status" value="1"/>
</dbReference>
<dbReference type="Gene3D" id="1.10.10.10">
    <property type="entry name" value="Winged helix-like DNA-binding domain superfamily/Winged helix DNA-binding domain"/>
    <property type="match status" value="1"/>
</dbReference>
<dbReference type="Pfam" id="PF00072">
    <property type="entry name" value="Response_reg"/>
    <property type="match status" value="1"/>
</dbReference>
<dbReference type="GO" id="GO:0005829">
    <property type="term" value="C:cytosol"/>
    <property type="evidence" value="ECO:0007669"/>
    <property type="project" value="TreeGrafter"/>
</dbReference>